<protein>
    <submittedName>
        <fullName evidence="1">Uncharacterized protein</fullName>
    </submittedName>
</protein>
<dbReference type="EMBL" id="DVHF01000004">
    <property type="protein sequence ID" value="HIR56093.1"/>
    <property type="molecule type" value="Genomic_DNA"/>
</dbReference>
<evidence type="ECO:0000313" key="2">
    <source>
        <dbReference type="Proteomes" id="UP000886785"/>
    </source>
</evidence>
<sequence length="156" mass="15936">MGRSAEAGGEQSMTLEEFVLEVMDRLETAQGLAGVEICRSGTAAPRRFPPDSPLIAVGLGEMKFSQTAAGGDLGGLGTGREAEWEVSLSICVPASAADGEAGCIGLFAAACGAFPPGGDLGIRSVSAQKAAYDADCGCFRLEGRLVVSAYLTEVEE</sequence>
<reference evidence="1" key="2">
    <citation type="journal article" date="2021" name="PeerJ">
        <title>Extensive microbial diversity within the chicken gut microbiome revealed by metagenomics and culture.</title>
        <authorList>
            <person name="Gilroy R."/>
            <person name="Ravi A."/>
            <person name="Getino M."/>
            <person name="Pursley I."/>
            <person name="Horton D.L."/>
            <person name="Alikhan N.F."/>
            <person name="Baker D."/>
            <person name="Gharbi K."/>
            <person name="Hall N."/>
            <person name="Watson M."/>
            <person name="Adriaenssens E.M."/>
            <person name="Foster-Nyarko E."/>
            <person name="Jarju S."/>
            <person name="Secka A."/>
            <person name="Antonio M."/>
            <person name="Oren A."/>
            <person name="Chaudhuri R.R."/>
            <person name="La Ragione R."/>
            <person name="Hildebrand F."/>
            <person name="Pallen M.J."/>
        </authorList>
    </citation>
    <scope>NUCLEOTIDE SEQUENCE</scope>
    <source>
        <strain evidence="1">ChiSjej1B19-7085</strain>
    </source>
</reference>
<comment type="caution">
    <text evidence="1">The sequence shown here is derived from an EMBL/GenBank/DDBJ whole genome shotgun (WGS) entry which is preliminary data.</text>
</comment>
<name>A0A9D1J0D3_9FIRM</name>
<dbReference type="Proteomes" id="UP000886785">
    <property type="component" value="Unassembled WGS sequence"/>
</dbReference>
<organism evidence="1 2">
    <name type="scientific">Candidatus Gallacutalibacter pullicola</name>
    <dbReference type="NCBI Taxonomy" id="2840830"/>
    <lineage>
        <taxon>Bacteria</taxon>
        <taxon>Bacillati</taxon>
        <taxon>Bacillota</taxon>
        <taxon>Clostridia</taxon>
        <taxon>Eubacteriales</taxon>
        <taxon>Candidatus Gallacutalibacter</taxon>
    </lineage>
</organism>
<gene>
    <name evidence="1" type="ORF">IAA54_00325</name>
</gene>
<reference evidence="1" key="1">
    <citation type="submission" date="2020-10" db="EMBL/GenBank/DDBJ databases">
        <authorList>
            <person name="Gilroy R."/>
        </authorList>
    </citation>
    <scope>NUCLEOTIDE SEQUENCE</scope>
    <source>
        <strain evidence="1">ChiSjej1B19-7085</strain>
    </source>
</reference>
<accession>A0A9D1J0D3</accession>
<evidence type="ECO:0000313" key="1">
    <source>
        <dbReference type="EMBL" id="HIR56093.1"/>
    </source>
</evidence>
<dbReference type="AlphaFoldDB" id="A0A9D1J0D3"/>
<proteinExistence type="predicted"/>